<comment type="caution">
    <text evidence="2">The sequence shown here is derived from an EMBL/GenBank/DDBJ whole genome shotgun (WGS) entry which is preliminary data.</text>
</comment>
<feature type="compositionally biased region" description="Low complexity" evidence="1">
    <location>
        <begin position="87"/>
        <end position="96"/>
    </location>
</feature>
<proteinExistence type="predicted"/>
<evidence type="ECO:0000313" key="2">
    <source>
        <dbReference type="EMBL" id="CAA3006373.1"/>
    </source>
</evidence>
<keyword evidence="3" id="KW-1185">Reference proteome</keyword>
<dbReference type="Gramene" id="OE9A084674T1">
    <property type="protein sequence ID" value="OE9A084674C1"/>
    <property type="gene ID" value="OE9A084674"/>
</dbReference>
<accession>A0A8S0TR82</accession>
<feature type="compositionally biased region" description="Low complexity" evidence="1">
    <location>
        <begin position="231"/>
        <end position="250"/>
    </location>
</feature>
<evidence type="ECO:0000256" key="1">
    <source>
        <dbReference type="SAM" id="MobiDB-lite"/>
    </source>
</evidence>
<dbReference type="Proteomes" id="UP000594638">
    <property type="component" value="Unassembled WGS sequence"/>
</dbReference>
<dbReference type="AlphaFoldDB" id="A0A8S0TR82"/>
<evidence type="ECO:0000313" key="3">
    <source>
        <dbReference type="Proteomes" id="UP000594638"/>
    </source>
</evidence>
<dbReference type="EMBL" id="CACTIH010007260">
    <property type="protein sequence ID" value="CAA3006373.1"/>
    <property type="molecule type" value="Genomic_DNA"/>
</dbReference>
<sequence>MFPLGVDSWRRSGGGRGAPLRWRQNELTSLANQHGRACATRADRHLELAFQMRARRPPPTADHFRLRFQARPPGPRRVSSYTHARRPGPGSTRRGPLAVLGPTLGARKQSRPTCKLALRARGACITFRTSGRTPFGGSEARSEPNSCRLNRGGDASSGLSSIRKIPAATELNKSGFLAVGSWQSARVGPRVELGRPGRSLVGRASRPRARWHDSQSSITAARLGKGGGAGRTAHAQLARPPAPGPRLAARSHCFRPRSARPGPRAD</sequence>
<gene>
    <name evidence="2" type="ORF">OLEA9_A084674</name>
</gene>
<feature type="region of interest" description="Disordered" evidence="1">
    <location>
        <begin position="1"/>
        <end position="20"/>
    </location>
</feature>
<reference evidence="2 3" key="1">
    <citation type="submission" date="2019-12" db="EMBL/GenBank/DDBJ databases">
        <authorList>
            <person name="Alioto T."/>
            <person name="Alioto T."/>
            <person name="Gomez Garrido J."/>
        </authorList>
    </citation>
    <scope>NUCLEOTIDE SEQUENCE [LARGE SCALE GENOMIC DNA]</scope>
</reference>
<feature type="region of interest" description="Disordered" evidence="1">
    <location>
        <begin position="198"/>
        <end position="266"/>
    </location>
</feature>
<feature type="region of interest" description="Disordered" evidence="1">
    <location>
        <begin position="134"/>
        <end position="159"/>
    </location>
</feature>
<organism evidence="2 3">
    <name type="scientific">Olea europaea subsp. europaea</name>
    <dbReference type="NCBI Taxonomy" id="158383"/>
    <lineage>
        <taxon>Eukaryota</taxon>
        <taxon>Viridiplantae</taxon>
        <taxon>Streptophyta</taxon>
        <taxon>Embryophyta</taxon>
        <taxon>Tracheophyta</taxon>
        <taxon>Spermatophyta</taxon>
        <taxon>Magnoliopsida</taxon>
        <taxon>eudicotyledons</taxon>
        <taxon>Gunneridae</taxon>
        <taxon>Pentapetalae</taxon>
        <taxon>asterids</taxon>
        <taxon>lamiids</taxon>
        <taxon>Lamiales</taxon>
        <taxon>Oleaceae</taxon>
        <taxon>Oleeae</taxon>
        <taxon>Olea</taxon>
    </lineage>
</organism>
<feature type="region of interest" description="Disordered" evidence="1">
    <location>
        <begin position="69"/>
        <end position="99"/>
    </location>
</feature>
<name>A0A8S0TR82_OLEEU</name>
<protein>
    <submittedName>
        <fullName evidence="2">Uncharacterized protein</fullName>
    </submittedName>
</protein>